<dbReference type="PANTHER" id="PTHR47019:SF1">
    <property type="entry name" value="LIPID II FLIPPASE MURJ"/>
    <property type="match status" value="1"/>
</dbReference>
<feature type="transmembrane region" description="Helical" evidence="8">
    <location>
        <begin position="411"/>
        <end position="431"/>
    </location>
</feature>
<feature type="transmembrane region" description="Helical" evidence="8">
    <location>
        <begin position="452"/>
        <end position="474"/>
    </location>
</feature>
<feature type="transmembrane region" description="Helical" evidence="8">
    <location>
        <begin position="387"/>
        <end position="405"/>
    </location>
</feature>
<keyword evidence="8 9" id="KW-0813">Transport</keyword>
<keyword evidence="6 8" id="KW-1133">Transmembrane helix</keyword>
<dbReference type="GO" id="GO:0034204">
    <property type="term" value="P:lipid translocation"/>
    <property type="evidence" value="ECO:0007669"/>
    <property type="project" value="TreeGrafter"/>
</dbReference>
<dbReference type="Pfam" id="PF03023">
    <property type="entry name" value="MurJ"/>
    <property type="match status" value="1"/>
</dbReference>
<dbReference type="UniPathway" id="UPA00219"/>
<keyword evidence="8 9" id="KW-0961">Cell wall biogenesis/degradation</keyword>
<reference evidence="10" key="1">
    <citation type="submission" date="2020-02" db="EMBL/GenBank/DDBJ databases">
        <authorList>
            <person name="Meier V. D."/>
        </authorList>
    </citation>
    <scope>NUCLEOTIDE SEQUENCE</scope>
    <source>
        <strain evidence="10">AVDCRST_MAG25</strain>
    </source>
</reference>
<organism evidence="10">
    <name type="scientific">uncultured Rubrobacteraceae bacterium</name>
    <dbReference type="NCBI Taxonomy" id="349277"/>
    <lineage>
        <taxon>Bacteria</taxon>
        <taxon>Bacillati</taxon>
        <taxon>Actinomycetota</taxon>
        <taxon>Rubrobacteria</taxon>
        <taxon>Rubrobacterales</taxon>
        <taxon>Rubrobacteraceae</taxon>
        <taxon>environmental samples</taxon>
    </lineage>
</organism>
<protein>
    <recommendedName>
        <fullName evidence="8">Probable lipid II flippase MurJ</fullName>
    </recommendedName>
</protein>
<feature type="transmembrane region" description="Helical" evidence="8">
    <location>
        <begin position="238"/>
        <end position="258"/>
    </location>
</feature>
<evidence type="ECO:0000256" key="3">
    <source>
        <dbReference type="ARBA" id="ARBA00022692"/>
    </source>
</evidence>
<feature type="transmembrane region" description="Helical" evidence="8">
    <location>
        <begin position="480"/>
        <end position="503"/>
    </location>
</feature>
<keyword evidence="5 8" id="KW-0573">Peptidoglycan synthesis</keyword>
<evidence type="ECO:0000256" key="2">
    <source>
        <dbReference type="ARBA" id="ARBA00022475"/>
    </source>
</evidence>
<feature type="transmembrane region" description="Helical" evidence="8">
    <location>
        <begin position="313"/>
        <end position="332"/>
    </location>
</feature>
<evidence type="ECO:0000313" key="10">
    <source>
        <dbReference type="EMBL" id="CAA9455808.1"/>
    </source>
</evidence>
<dbReference type="PANTHER" id="PTHR47019">
    <property type="entry name" value="LIPID II FLIPPASE MURJ"/>
    <property type="match status" value="1"/>
</dbReference>
<dbReference type="GO" id="GO:0071555">
    <property type="term" value="P:cell wall organization"/>
    <property type="evidence" value="ECO:0007669"/>
    <property type="project" value="UniProtKB-UniRule"/>
</dbReference>
<dbReference type="NCBIfam" id="TIGR01695">
    <property type="entry name" value="murJ_mviN"/>
    <property type="match status" value="1"/>
</dbReference>
<dbReference type="AlphaFoldDB" id="A0A6J4QWU3"/>
<dbReference type="CDD" id="cd13123">
    <property type="entry name" value="MATE_MurJ_like"/>
    <property type="match status" value="1"/>
</dbReference>
<evidence type="ECO:0000256" key="4">
    <source>
        <dbReference type="ARBA" id="ARBA00022960"/>
    </source>
</evidence>
<comment type="similarity">
    <text evidence="8 9">Belongs to the MurJ/MviN family.</text>
</comment>
<dbReference type="GO" id="GO:0015648">
    <property type="term" value="F:lipid-linked peptidoglycan transporter activity"/>
    <property type="evidence" value="ECO:0007669"/>
    <property type="project" value="UniProtKB-UniRule"/>
</dbReference>
<sequence length="520" mass="54661">MRAVLSMSAATVLSRITGLARTLVQAATLGTGLVAGSYAFSNTLPNQIYELFMGGLLSSVFVPLLVERLSRHGEEDARRLTDALLTVVVPLLALVAVLVAVFAGPVVELTTDWSGSRSLSPGEAREKTGLAVLFLRLFALQILLYGLGAIATGVLNSHRRFFLPTLAPVLNNLVVIASFALYASLAQGRPILAVYVLALGTTLGVAVMSLVLFPAVYSLGYRPRPRLGHPALRAAARLSGPALVFVAAAVGVQAVANYLGSRYDGVEELWYAFTIFSLPYGVFVVSVATAIAPELSERFARGDAAGYRETLSFGLRATAFVVVPASVGMAALSEPVVGLLLERGSFDERATASVADLLALYAAGLLGYAAYSVLVRAFYSRQNTRSPALLNAALFLLYTALAYGLSGIFGLPGVALAFSLAYAVLALLCLLSTREEIQHVDGRRLLRSLLKISAAGAAMYATARFGVFLLGPGSGTPGRAFVLFVAGGASLAVYLAAALVLGIEELRSVVSSLKGRRFFG</sequence>
<evidence type="ECO:0000256" key="8">
    <source>
        <dbReference type="HAMAP-Rule" id="MF_02078"/>
    </source>
</evidence>
<accession>A0A6J4QWU3</accession>
<feature type="transmembrane region" description="Helical" evidence="8">
    <location>
        <begin position="352"/>
        <end position="375"/>
    </location>
</feature>
<dbReference type="GO" id="GO:0009252">
    <property type="term" value="P:peptidoglycan biosynthetic process"/>
    <property type="evidence" value="ECO:0007669"/>
    <property type="project" value="UniProtKB-UniRule"/>
</dbReference>
<comment type="function">
    <text evidence="8 9">Involved in peptidoglycan biosynthesis. Transports lipid-linked peptidoglycan precursors from the inner to the outer leaflet of the cytoplasmic membrane.</text>
</comment>
<feature type="transmembrane region" description="Helical" evidence="8">
    <location>
        <begin position="191"/>
        <end position="217"/>
    </location>
</feature>
<dbReference type="GO" id="GO:0008360">
    <property type="term" value="P:regulation of cell shape"/>
    <property type="evidence" value="ECO:0007669"/>
    <property type="project" value="UniProtKB-UniRule"/>
</dbReference>
<feature type="transmembrane region" description="Helical" evidence="8">
    <location>
        <begin position="161"/>
        <end position="185"/>
    </location>
</feature>
<dbReference type="InterPro" id="IPR051050">
    <property type="entry name" value="Lipid_II_flippase_MurJ/MviN"/>
</dbReference>
<feature type="transmembrane region" description="Helical" evidence="8">
    <location>
        <begin position="50"/>
        <end position="66"/>
    </location>
</feature>
<dbReference type="PRINTS" id="PR01806">
    <property type="entry name" value="VIRFACTRMVIN"/>
</dbReference>
<comment type="subcellular location">
    <subcellularLocation>
        <location evidence="1 8">Cell membrane</location>
        <topology evidence="1 8">Multi-pass membrane protein</topology>
    </subcellularLocation>
</comment>
<evidence type="ECO:0000256" key="1">
    <source>
        <dbReference type="ARBA" id="ARBA00004651"/>
    </source>
</evidence>
<dbReference type="HAMAP" id="MF_02078">
    <property type="entry name" value="MurJ_MviN"/>
    <property type="match status" value="1"/>
</dbReference>
<dbReference type="GO" id="GO:0005886">
    <property type="term" value="C:plasma membrane"/>
    <property type="evidence" value="ECO:0007669"/>
    <property type="project" value="UniProtKB-SubCell"/>
</dbReference>
<dbReference type="EMBL" id="CADCVI010000007">
    <property type="protein sequence ID" value="CAA9455808.1"/>
    <property type="molecule type" value="Genomic_DNA"/>
</dbReference>
<feature type="transmembrane region" description="Helical" evidence="8">
    <location>
        <begin position="270"/>
        <end position="292"/>
    </location>
</feature>
<keyword evidence="4 8" id="KW-0133">Cell shape</keyword>
<keyword evidence="7 8" id="KW-0472">Membrane</keyword>
<evidence type="ECO:0000256" key="5">
    <source>
        <dbReference type="ARBA" id="ARBA00022984"/>
    </source>
</evidence>
<comment type="pathway">
    <text evidence="8">Cell wall biogenesis; peptidoglycan biosynthesis.</text>
</comment>
<dbReference type="InterPro" id="IPR004268">
    <property type="entry name" value="MurJ"/>
</dbReference>
<feature type="transmembrane region" description="Helical" evidence="8">
    <location>
        <begin position="130"/>
        <end position="154"/>
    </location>
</feature>
<dbReference type="PIRSF" id="PIRSF002869">
    <property type="entry name" value="MviN"/>
    <property type="match status" value="1"/>
</dbReference>
<proteinExistence type="inferred from homology"/>
<evidence type="ECO:0000256" key="7">
    <source>
        <dbReference type="ARBA" id="ARBA00023136"/>
    </source>
</evidence>
<feature type="transmembrane region" description="Helical" evidence="8">
    <location>
        <begin position="87"/>
        <end position="110"/>
    </location>
</feature>
<evidence type="ECO:0000256" key="6">
    <source>
        <dbReference type="ARBA" id="ARBA00022989"/>
    </source>
</evidence>
<evidence type="ECO:0000256" key="9">
    <source>
        <dbReference type="PIRNR" id="PIRNR002869"/>
    </source>
</evidence>
<keyword evidence="2 8" id="KW-1003">Cell membrane</keyword>
<keyword evidence="3 8" id="KW-0812">Transmembrane</keyword>
<gene>
    <name evidence="8" type="primary">murJ</name>
    <name evidence="10" type="ORF">AVDCRST_MAG25-108</name>
</gene>
<name>A0A6J4QWU3_9ACTN</name>